<evidence type="ECO:0000256" key="6">
    <source>
        <dbReference type="ARBA" id="ARBA00023004"/>
    </source>
</evidence>
<dbReference type="GO" id="GO:0046872">
    <property type="term" value="F:metal ion binding"/>
    <property type="evidence" value="ECO:0007669"/>
    <property type="project" value="UniProtKB-KW"/>
</dbReference>
<dbReference type="GO" id="GO:0051537">
    <property type="term" value="F:2 iron, 2 sulfur cluster binding"/>
    <property type="evidence" value="ECO:0007669"/>
    <property type="project" value="UniProtKB-KW"/>
</dbReference>
<reference evidence="11" key="1">
    <citation type="submission" date="2017-05" db="EMBL/GenBank/DDBJ databases">
        <title>Complete and WGS of Bordetella genogroups.</title>
        <authorList>
            <person name="Spilker T."/>
            <person name="Lipuma J."/>
        </authorList>
    </citation>
    <scope>NUCLEOTIDE SEQUENCE [LARGE SCALE GENOMIC DNA]</scope>
    <source>
        <strain evidence="11">AU8856</strain>
    </source>
</reference>
<dbReference type="RefSeq" id="WP_094843674.1">
    <property type="nucleotide sequence ID" value="NZ_NEVS01000004.1"/>
</dbReference>
<dbReference type="InterPro" id="IPR012675">
    <property type="entry name" value="Beta-grasp_dom_sf"/>
</dbReference>
<dbReference type="Pfam" id="PF00111">
    <property type="entry name" value="Fer2"/>
    <property type="match status" value="1"/>
</dbReference>
<keyword evidence="2" id="KW-0813">Transport</keyword>
<dbReference type="CDD" id="cd00207">
    <property type="entry name" value="fer2"/>
    <property type="match status" value="1"/>
</dbReference>
<sequence length="114" mass="12255">MTNEPGPSYIVTLVPADWRFGAGADEGLVAAAARADIRLPASCRNGTCRTCMCFLIEGEVAYPGGRPGLTAEEMEEGWILPCVGRARTDLRIEVPDATVLEKPPARPIMTGPRR</sequence>
<dbReference type="AlphaFoldDB" id="A0A261UKY2"/>
<comment type="cofactor">
    <cofactor evidence="8">
        <name>[2Fe-2S] cluster</name>
        <dbReference type="ChEBI" id="CHEBI:190135"/>
    </cofactor>
</comment>
<evidence type="ECO:0000259" key="9">
    <source>
        <dbReference type="PROSITE" id="PS51085"/>
    </source>
</evidence>
<dbReference type="InterPro" id="IPR036010">
    <property type="entry name" value="2Fe-2S_ferredoxin-like_sf"/>
</dbReference>
<keyword evidence="3" id="KW-0001">2Fe-2S</keyword>
<gene>
    <name evidence="10" type="ORF">CAL28_24125</name>
</gene>
<keyword evidence="5" id="KW-0249">Electron transport</keyword>
<keyword evidence="4" id="KW-0479">Metal-binding</keyword>
<dbReference type="Gene3D" id="3.10.20.30">
    <property type="match status" value="1"/>
</dbReference>
<evidence type="ECO:0000256" key="8">
    <source>
        <dbReference type="ARBA" id="ARBA00034078"/>
    </source>
</evidence>
<keyword evidence="7" id="KW-0411">Iron-sulfur</keyword>
<proteinExistence type="inferred from homology"/>
<dbReference type="InterPro" id="IPR001041">
    <property type="entry name" value="2Fe-2S_ferredoxin-type"/>
</dbReference>
<dbReference type="PANTHER" id="PTHR43112">
    <property type="entry name" value="FERREDOXIN"/>
    <property type="match status" value="1"/>
</dbReference>
<dbReference type="OrthoDB" id="9806195at2"/>
<accession>A0A261UKY2</accession>
<feature type="domain" description="2Fe-2S ferredoxin-type" evidence="9">
    <location>
        <begin position="9"/>
        <end position="98"/>
    </location>
</feature>
<keyword evidence="6" id="KW-0408">Iron</keyword>
<dbReference type="EMBL" id="NEVS01000004">
    <property type="protein sequence ID" value="OZI62291.1"/>
    <property type="molecule type" value="Genomic_DNA"/>
</dbReference>
<dbReference type="SUPFAM" id="SSF54292">
    <property type="entry name" value="2Fe-2S ferredoxin-like"/>
    <property type="match status" value="1"/>
</dbReference>
<evidence type="ECO:0000256" key="7">
    <source>
        <dbReference type="ARBA" id="ARBA00023014"/>
    </source>
</evidence>
<dbReference type="Proteomes" id="UP000215767">
    <property type="component" value="Unassembled WGS sequence"/>
</dbReference>
<comment type="caution">
    <text evidence="10">The sequence shown here is derived from an EMBL/GenBank/DDBJ whole genome shotgun (WGS) entry which is preliminary data.</text>
</comment>
<evidence type="ECO:0000313" key="10">
    <source>
        <dbReference type="EMBL" id="OZI62291.1"/>
    </source>
</evidence>
<evidence type="ECO:0000256" key="3">
    <source>
        <dbReference type="ARBA" id="ARBA00022714"/>
    </source>
</evidence>
<evidence type="ECO:0000256" key="1">
    <source>
        <dbReference type="ARBA" id="ARBA00007874"/>
    </source>
</evidence>
<evidence type="ECO:0000256" key="5">
    <source>
        <dbReference type="ARBA" id="ARBA00022982"/>
    </source>
</evidence>
<organism evidence="10 11">
    <name type="scientific">Bordetella genomosp. 11</name>
    <dbReference type="NCBI Taxonomy" id="1416808"/>
    <lineage>
        <taxon>Bacteria</taxon>
        <taxon>Pseudomonadati</taxon>
        <taxon>Pseudomonadota</taxon>
        <taxon>Betaproteobacteria</taxon>
        <taxon>Burkholderiales</taxon>
        <taxon>Alcaligenaceae</taxon>
        <taxon>Bordetella</taxon>
    </lineage>
</organism>
<dbReference type="PROSITE" id="PS51085">
    <property type="entry name" value="2FE2S_FER_2"/>
    <property type="match status" value="1"/>
</dbReference>
<dbReference type="PANTHER" id="PTHR43112:SF3">
    <property type="entry name" value="FERREDOXIN-2, CHLOROPLASTIC"/>
    <property type="match status" value="1"/>
</dbReference>
<comment type="similarity">
    <text evidence="1">Belongs to the 2Fe2S plant-type ferredoxin family.</text>
</comment>
<keyword evidence="11" id="KW-1185">Reference proteome</keyword>
<evidence type="ECO:0000256" key="4">
    <source>
        <dbReference type="ARBA" id="ARBA00022723"/>
    </source>
</evidence>
<evidence type="ECO:0000313" key="11">
    <source>
        <dbReference type="Proteomes" id="UP000215767"/>
    </source>
</evidence>
<protein>
    <submittedName>
        <fullName evidence="10">Ferredoxin</fullName>
    </submittedName>
</protein>
<evidence type="ECO:0000256" key="2">
    <source>
        <dbReference type="ARBA" id="ARBA00022448"/>
    </source>
</evidence>
<name>A0A261UKY2_9BORD</name>